<dbReference type="InterPro" id="IPR046805">
    <property type="entry name" value="Tra1_ring"/>
</dbReference>
<dbReference type="InterPro" id="IPR016024">
    <property type="entry name" value="ARM-type_fold"/>
</dbReference>
<dbReference type="SUPFAM" id="SSF48371">
    <property type="entry name" value="ARM repeat"/>
    <property type="match status" value="1"/>
</dbReference>
<sequence length="1167" mass="130478">MSELCTRLLSEDSEVMDPNVALPELRGFKVMADLGLVMVMFMRAMRQLTPAVKATIDPTFAVVEMDSPAQKKAREDYEATGNTWAGMASTVKNATAYSDFVNAQIKDLMVVFRHLIGTPHRRVLVPQIDKLFDERILLGTGIGNKEMLRTGVYTAVADLFHHLKGELTFPQLSRLVHMHLRIFHNPMVGNNVHILCAKILFGLPETIVTKESPENAARLLEVMFRSCLDRLDALTHIHDELIASVERRKGGDEKVEDAIFIERARPIGGASYALEKPEEVLQVFKLLIHGFRVTLGHLKKCNAPIADGTLIHRVFEGCIRCMTYFEPEARANESNDTIDWFGLFLLEVNLHVFQEVWTQNVGHFFECAQRKVLLMNICQFLFTKESTSPTLLAIILKFLVDRLPELGEYDDLKAAATIRLYKMAFGAVSAHPTTNEPILASHLAKLLMDCFPLATKATKPTHYFHLLRALFRAIGGGGGRFELLYKEVLPLLPDMLECLNRHLLASEGPTRDMIVELCLTVPLRLTHLLPHLSYLMQPLALALRGSPELVSQGLRTLELCIDNLTPDFLDPTLSIVLRELMEALHSHLKPLPSSHLLSHTTIRILGKLGGRNRRLLTKEPSLEYTHHSEIPKVTVSFGGTVQKLSLQPVGTLACRLMSSPTSTADVNSAYDYLEKSLSLLVHDGAKSRNAEEMFTKSLEALYDGTFNADTKGMSVIVQELVALAKQNNTITPEVFPILHQIANRFCSLCFDHAWARKAAGCAGIRIMTTTPDVGEKWVRDRGGDLVRTLIHVLKDLPADLPEVDNIVSLLTSVIKIGSADFDFRSTEPSVARPKLLNLARILFPELTSISPVIGIIEAVRFLISLDPPLLELNDELLRLLHETLALADAEDSSLLGRGNVRQGTIDMTKLRVASIKLLTASMPLTDFFSRQHQTRQRVTGVYFKSLYSPSQDVKDVAHEGLRMVLLHQSKLPKELLQTGLRPILMNLADPKRLSVPGLEGLARLLELLTNYFKVEIGHKLLDHFRIVADPQMLQASSRSPLGENEGITKLVRLANIFHLLPSSANIFLENLVNAIVQTEAQMHFSGQSPFSEPLAKYLDRYPEEGVDFFIRHIKFPRHMRTFRSILQAGLAPNLLRVLAARTHTIVTQNLQAADQHLASLYLLSDLA</sequence>
<protein>
    <submittedName>
        <fullName evidence="1">Transcription-associated protein 1</fullName>
    </submittedName>
</protein>
<gene>
    <name evidence="1" type="primary">TRA1_7</name>
    <name evidence="1" type="ORF">V5O48_018493</name>
</gene>
<feature type="non-terminal residue" evidence="1">
    <location>
        <position position="1167"/>
    </location>
</feature>
<proteinExistence type="predicted"/>
<dbReference type="InterPro" id="IPR050517">
    <property type="entry name" value="DDR_Repair_Kinase"/>
</dbReference>
<comment type="caution">
    <text evidence="1">The sequence shown here is derived from an EMBL/GenBank/DDBJ whole genome shotgun (WGS) entry which is preliminary data.</text>
</comment>
<dbReference type="Proteomes" id="UP001465976">
    <property type="component" value="Unassembled WGS sequence"/>
</dbReference>
<name>A0ABR3EL38_9AGAR</name>
<dbReference type="InterPro" id="IPR046807">
    <property type="entry name" value="Tra1_central"/>
</dbReference>
<dbReference type="PANTHER" id="PTHR11139:SF1">
    <property type="entry name" value="TRANSFORMATION_TRANSCRIPTION DOMAIN-ASSOCIATED PROTEIN"/>
    <property type="match status" value="1"/>
</dbReference>
<accession>A0ABR3EL38</accession>
<reference evidence="1 2" key="1">
    <citation type="submission" date="2024-02" db="EMBL/GenBank/DDBJ databases">
        <title>A draft genome for the cacao thread blight pathogen Marasmius crinis-equi.</title>
        <authorList>
            <person name="Cohen S.P."/>
            <person name="Baruah I.K."/>
            <person name="Amoako-Attah I."/>
            <person name="Bukari Y."/>
            <person name="Meinhardt L.W."/>
            <person name="Bailey B.A."/>
        </authorList>
    </citation>
    <scope>NUCLEOTIDE SEQUENCE [LARGE SCALE GENOMIC DNA]</scope>
    <source>
        <strain evidence="1 2">GH-76</strain>
    </source>
</reference>
<dbReference type="Pfam" id="PF20206">
    <property type="entry name" value="Tra1_ring"/>
    <property type="match status" value="2"/>
</dbReference>
<organism evidence="1 2">
    <name type="scientific">Marasmius crinis-equi</name>
    <dbReference type="NCBI Taxonomy" id="585013"/>
    <lineage>
        <taxon>Eukaryota</taxon>
        <taxon>Fungi</taxon>
        <taxon>Dikarya</taxon>
        <taxon>Basidiomycota</taxon>
        <taxon>Agaricomycotina</taxon>
        <taxon>Agaricomycetes</taxon>
        <taxon>Agaricomycetidae</taxon>
        <taxon>Agaricales</taxon>
        <taxon>Marasmiineae</taxon>
        <taxon>Marasmiaceae</taxon>
        <taxon>Marasmius</taxon>
    </lineage>
</organism>
<dbReference type="EMBL" id="JBAHYK010003379">
    <property type="protein sequence ID" value="KAL0563573.1"/>
    <property type="molecule type" value="Genomic_DNA"/>
</dbReference>
<dbReference type="PANTHER" id="PTHR11139">
    <property type="entry name" value="ATAXIA TELANGIECTASIA MUTATED ATM -RELATED"/>
    <property type="match status" value="1"/>
</dbReference>
<evidence type="ECO:0000313" key="1">
    <source>
        <dbReference type="EMBL" id="KAL0563573.1"/>
    </source>
</evidence>
<dbReference type="Pfam" id="PF20175">
    <property type="entry name" value="Tra1_central"/>
    <property type="match status" value="1"/>
</dbReference>
<keyword evidence="2" id="KW-1185">Reference proteome</keyword>
<evidence type="ECO:0000313" key="2">
    <source>
        <dbReference type="Proteomes" id="UP001465976"/>
    </source>
</evidence>